<sequence length="860" mass="92578">MPTLTYDRIRIHGGFGLAILRDFELHVRPNNHAEVEFNGIVDEDTGFTEIEKKITGHEVSIDVLEDTGQTSSLFRGLARQVLVNREGEIYYIKGRISSGTYLLDMEKKSRSFQDISMTYKDVVNKVLEDTPHAAAIFTVGKDVKIGKPLIQYLETDWEFIKRLASHFGSYVIPEVTDSKPRFWFGMRNGSGQAVFSETDYDSVTSDAYYTLGGAEAGLKRMNYFYYVVRDGQNHVVGDKTTFKQKNLVICEKHACTEQGHLVFSYYVGRDTIAGTKKAYNEKITGMSLLGTVLETQGQTLKIHLDIDKQQSKGTAYPYLWAPATGNLMYCMPQVGTRVSLYFGSHDEHSAKAVNCIRTNGSASSLMADPNKRYFATEHGKQLQLLPDSLGLSGGGSEQAPLQMSLSDKLEVLFQSHKSFLIHAREQIAFESEKLIRVSAPLQVTFAQAGGGQAALNMNNQYDIIGVATNLSGSVHTGYPNYDDEPIIEVVEEAAEEKKFSWGKLIGNVLGGLAMVAVVAGAIALTVGTGGLAGVAIIGAIAVGSSMVIGQAVSDVISGEVSDTSEYLFKGFVGAVAGATSAVTSAVLVPELIAGSAMLGAGVAGAVETIVENAVFGQDTTAGELLLNFGIAAVSFGVLDNVVRGVKKLFGKGAKEAAEAAAKQADNVLEAGAKQADEVVEAAGKQADNIVDDVADSARRGSDSAIDTARSAQKDIIKAIENGDIELVTTKQKGNYGEMKMDDFFESQGYQRISSDRVIDLNTPTHQGIDGVYYNPNGHPPYVIGEAKYGTSKLSILSDGTPQMSDDWITGGNKVSRLEQSVGIDLADDILLEGYEKILTKIDTNGNIITYAIDASGNIIK</sequence>
<protein>
    <submittedName>
        <fullName evidence="2">Uncharacterized protein</fullName>
    </submittedName>
</protein>
<keyword evidence="1" id="KW-0472">Membrane</keyword>
<feature type="transmembrane region" description="Helical" evidence="1">
    <location>
        <begin position="570"/>
        <end position="588"/>
    </location>
</feature>
<evidence type="ECO:0000313" key="2">
    <source>
        <dbReference type="EMBL" id="RFZ79586.1"/>
    </source>
</evidence>
<evidence type="ECO:0000313" key="3">
    <source>
        <dbReference type="Proteomes" id="UP000260680"/>
    </source>
</evidence>
<reference evidence="2 3" key="1">
    <citation type="submission" date="2018-07" db="EMBL/GenBank/DDBJ databases">
        <title>New species, Clostridium PI-S10-A1B.</title>
        <authorList>
            <person name="Krishna G."/>
            <person name="Summeta K."/>
            <person name="Shikha S."/>
            <person name="Prabhu P.B."/>
            <person name="Suresh K."/>
        </authorList>
    </citation>
    <scope>NUCLEOTIDE SEQUENCE [LARGE SCALE GENOMIC DNA]</scope>
    <source>
        <strain evidence="2 3">PI-S10-A1B</strain>
    </source>
</reference>
<name>A0A3E2NF11_9FIRM</name>
<dbReference type="Pfam" id="PF05954">
    <property type="entry name" value="Phage_GPD"/>
    <property type="match status" value="1"/>
</dbReference>
<dbReference type="EMBL" id="QOHO01000021">
    <property type="protein sequence ID" value="RFZ79586.1"/>
    <property type="molecule type" value="Genomic_DNA"/>
</dbReference>
<evidence type="ECO:0000256" key="1">
    <source>
        <dbReference type="SAM" id="Phobius"/>
    </source>
</evidence>
<dbReference type="CDD" id="cd20740">
    <property type="entry name" value="PoNe_LXG_HINT-like"/>
    <property type="match status" value="1"/>
</dbReference>
<accession>A0A3E2NF11</accession>
<dbReference type="Proteomes" id="UP000260680">
    <property type="component" value="Unassembled WGS sequence"/>
</dbReference>
<dbReference type="AlphaFoldDB" id="A0A3E2NF11"/>
<dbReference type="RefSeq" id="WP_117416350.1">
    <property type="nucleotide sequence ID" value="NZ_QOHO01000021.1"/>
</dbReference>
<dbReference type="SUPFAM" id="SSF69279">
    <property type="entry name" value="Phage tail proteins"/>
    <property type="match status" value="1"/>
</dbReference>
<dbReference type="Gene3D" id="3.55.50.10">
    <property type="entry name" value="Baseplate protein-like domains"/>
    <property type="match status" value="1"/>
</dbReference>
<feature type="transmembrane region" description="Helical" evidence="1">
    <location>
        <begin position="504"/>
        <end position="524"/>
    </location>
</feature>
<keyword evidence="1" id="KW-0812">Transmembrane</keyword>
<organism evidence="2 3">
    <name type="scientific">Lacrimispora amygdalina</name>
    <dbReference type="NCBI Taxonomy" id="253257"/>
    <lineage>
        <taxon>Bacteria</taxon>
        <taxon>Bacillati</taxon>
        <taxon>Bacillota</taxon>
        <taxon>Clostridia</taxon>
        <taxon>Lachnospirales</taxon>
        <taxon>Lachnospiraceae</taxon>
        <taxon>Lacrimispora</taxon>
    </lineage>
</organism>
<comment type="caution">
    <text evidence="2">The sequence shown here is derived from an EMBL/GenBank/DDBJ whole genome shotgun (WGS) entry which is preliminary data.</text>
</comment>
<gene>
    <name evidence="2" type="ORF">DS742_07370</name>
</gene>
<keyword evidence="1" id="KW-1133">Transmembrane helix</keyword>
<proteinExistence type="predicted"/>
<feature type="transmembrane region" description="Helical" evidence="1">
    <location>
        <begin position="530"/>
        <end position="549"/>
    </location>
</feature>
<dbReference type="OrthoDB" id="1878078at2"/>